<feature type="region of interest" description="Disordered" evidence="4">
    <location>
        <begin position="1"/>
        <end position="66"/>
    </location>
</feature>
<feature type="DNA-binding region" description="HMG box" evidence="3">
    <location>
        <begin position="142"/>
        <end position="214"/>
    </location>
</feature>
<evidence type="ECO:0000256" key="4">
    <source>
        <dbReference type="SAM" id="MobiDB-lite"/>
    </source>
</evidence>
<dbReference type="Proteomes" id="UP001342314">
    <property type="component" value="Unassembled WGS sequence"/>
</dbReference>
<feature type="compositionally biased region" description="Low complexity" evidence="4">
    <location>
        <begin position="233"/>
        <end position="244"/>
    </location>
</feature>
<feature type="region of interest" description="Disordered" evidence="4">
    <location>
        <begin position="195"/>
        <end position="245"/>
    </location>
</feature>
<evidence type="ECO:0000259" key="5">
    <source>
        <dbReference type="PROSITE" id="PS50118"/>
    </source>
</evidence>
<evidence type="ECO:0000256" key="2">
    <source>
        <dbReference type="ARBA" id="ARBA00023163"/>
    </source>
</evidence>
<dbReference type="Gene3D" id="1.10.30.10">
    <property type="entry name" value="High mobility group box domain"/>
    <property type="match status" value="1"/>
</dbReference>
<keyword evidence="7" id="KW-1185">Reference proteome</keyword>
<feature type="compositionally biased region" description="Polar residues" evidence="4">
    <location>
        <begin position="1"/>
        <end position="14"/>
    </location>
</feature>
<evidence type="ECO:0000313" key="6">
    <source>
        <dbReference type="EMBL" id="GJN92428.1"/>
    </source>
</evidence>
<feature type="region of interest" description="Disordered" evidence="4">
    <location>
        <begin position="82"/>
        <end position="146"/>
    </location>
</feature>
<dbReference type="SMART" id="SM00398">
    <property type="entry name" value="HMG"/>
    <property type="match status" value="1"/>
</dbReference>
<organism evidence="6 7">
    <name type="scientific">Rhodotorula paludigena</name>
    <dbReference type="NCBI Taxonomy" id="86838"/>
    <lineage>
        <taxon>Eukaryota</taxon>
        <taxon>Fungi</taxon>
        <taxon>Dikarya</taxon>
        <taxon>Basidiomycota</taxon>
        <taxon>Pucciniomycotina</taxon>
        <taxon>Microbotryomycetes</taxon>
        <taxon>Sporidiobolales</taxon>
        <taxon>Sporidiobolaceae</taxon>
        <taxon>Rhodotorula</taxon>
    </lineage>
</organism>
<sequence>MARTESQASGSSTLDAALAVLRSPPRGRSRANTTRSPRKSEPYPDAFSRNVALAQSSPMTSAPPKYAFPSVLLRSASDSATATRSSLALVGPSERHELPAGGSSSRDVAESGASAAGPPSTADAGELPAKRKKCKKKPAGYIPRPPNSFMLYRSAQLKALAGCKDEQGARLQQADLSRLIAGLWRDEAPEVREEYARQAVKEKEEHAKRYPDYAYRPKSRRKPSNGGPPPSTPASASNPVAPSGLVVPASATSEESIHVSLPADMYDIPCSDMLLPPFNYPNLLSPMSPQFDQEFQNALAPPRAAAEAWTAFSSAPFTWFNSAQTSAFDPALVNGLPVPPQSAPAGLTSFDFVPTPPPSSTMETPSLPNYLLPLQPPLTFDEFITSAPFSGVDFSTACGTAGMPCETGLPPSNALHLAALPSYSDFSLPEPPATAPPSMTTSSDPFDAIFQQLVCTDDRAPVDPHAACS</sequence>
<evidence type="ECO:0000313" key="7">
    <source>
        <dbReference type="Proteomes" id="UP001342314"/>
    </source>
</evidence>
<keyword evidence="1 3" id="KW-0238">DNA-binding</keyword>
<dbReference type="EMBL" id="BQKY01000011">
    <property type="protein sequence ID" value="GJN92428.1"/>
    <property type="molecule type" value="Genomic_DNA"/>
</dbReference>
<dbReference type="Pfam" id="PF00505">
    <property type="entry name" value="HMG_box"/>
    <property type="match status" value="1"/>
</dbReference>
<feature type="compositionally biased region" description="Low complexity" evidence="4">
    <location>
        <begin position="110"/>
        <end position="125"/>
    </location>
</feature>
<evidence type="ECO:0000256" key="1">
    <source>
        <dbReference type="ARBA" id="ARBA00023125"/>
    </source>
</evidence>
<dbReference type="InterPro" id="IPR009071">
    <property type="entry name" value="HMG_box_dom"/>
</dbReference>
<dbReference type="GO" id="GO:0005634">
    <property type="term" value="C:nucleus"/>
    <property type="evidence" value="ECO:0007669"/>
    <property type="project" value="UniProtKB-UniRule"/>
</dbReference>
<dbReference type="GO" id="GO:0001228">
    <property type="term" value="F:DNA-binding transcription activator activity, RNA polymerase II-specific"/>
    <property type="evidence" value="ECO:0007669"/>
    <property type="project" value="TreeGrafter"/>
</dbReference>
<comment type="caution">
    <text evidence="6">The sequence shown here is derived from an EMBL/GenBank/DDBJ whole genome shotgun (WGS) entry which is preliminary data.</text>
</comment>
<dbReference type="GO" id="GO:0030154">
    <property type="term" value="P:cell differentiation"/>
    <property type="evidence" value="ECO:0007669"/>
    <property type="project" value="TreeGrafter"/>
</dbReference>
<dbReference type="PANTHER" id="PTHR10270">
    <property type="entry name" value="SOX TRANSCRIPTION FACTOR"/>
    <property type="match status" value="1"/>
</dbReference>
<feature type="compositionally biased region" description="Basic and acidic residues" evidence="4">
    <location>
        <begin position="195"/>
        <end position="211"/>
    </location>
</feature>
<dbReference type="SUPFAM" id="SSF47095">
    <property type="entry name" value="HMG-box"/>
    <property type="match status" value="1"/>
</dbReference>
<keyword evidence="3" id="KW-0539">Nucleus</keyword>
<dbReference type="InterPro" id="IPR036910">
    <property type="entry name" value="HMG_box_dom_sf"/>
</dbReference>
<name>A0AAV5GQH4_9BASI</name>
<dbReference type="PANTHER" id="PTHR10270:SF161">
    <property type="entry name" value="SEX-DETERMINING REGION Y PROTEIN"/>
    <property type="match status" value="1"/>
</dbReference>
<protein>
    <recommendedName>
        <fullName evidence="5">HMG box domain-containing protein</fullName>
    </recommendedName>
</protein>
<dbReference type="AlphaFoldDB" id="A0AAV5GQH4"/>
<evidence type="ECO:0000256" key="3">
    <source>
        <dbReference type="PROSITE-ProRule" id="PRU00267"/>
    </source>
</evidence>
<dbReference type="InterPro" id="IPR050140">
    <property type="entry name" value="SRY-related_HMG-box_TF-like"/>
</dbReference>
<accession>A0AAV5GQH4</accession>
<keyword evidence="2" id="KW-0804">Transcription</keyword>
<dbReference type="GO" id="GO:0000978">
    <property type="term" value="F:RNA polymerase II cis-regulatory region sequence-specific DNA binding"/>
    <property type="evidence" value="ECO:0007669"/>
    <property type="project" value="TreeGrafter"/>
</dbReference>
<gene>
    <name evidence="6" type="ORF">Rhopal_005458-T1</name>
</gene>
<feature type="domain" description="HMG box" evidence="5">
    <location>
        <begin position="142"/>
        <end position="214"/>
    </location>
</feature>
<dbReference type="PROSITE" id="PS50118">
    <property type="entry name" value="HMG_BOX_2"/>
    <property type="match status" value="1"/>
</dbReference>
<dbReference type="CDD" id="cd01389">
    <property type="entry name" value="HMG-box_ROX1-like"/>
    <property type="match status" value="1"/>
</dbReference>
<reference evidence="6 7" key="1">
    <citation type="submission" date="2021-12" db="EMBL/GenBank/DDBJ databases">
        <title>High titer production of polyol ester of fatty acids by Rhodotorula paludigena BS15 towards product separation-free biomass refinery.</title>
        <authorList>
            <person name="Mano J."/>
            <person name="Ono H."/>
            <person name="Tanaka T."/>
            <person name="Naito K."/>
            <person name="Sushida H."/>
            <person name="Ike M."/>
            <person name="Tokuyasu K."/>
            <person name="Kitaoka M."/>
        </authorList>
    </citation>
    <scope>NUCLEOTIDE SEQUENCE [LARGE SCALE GENOMIC DNA]</scope>
    <source>
        <strain evidence="6 7">BS15</strain>
    </source>
</reference>
<proteinExistence type="predicted"/>